<dbReference type="AlphaFoldDB" id="A0A844Z765"/>
<dbReference type="RefSeq" id="WP_160613318.1">
    <property type="nucleotide sequence ID" value="NZ_JAUFQM010000001.1"/>
</dbReference>
<reference evidence="3 4" key="1">
    <citation type="submission" date="2019-12" db="EMBL/GenBank/DDBJ databases">
        <title>Genomic-based taxomic classification of the family Erythrobacteraceae.</title>
        <authorList>
            <person name="Xu L."/>
        </authorList>
    </citation>
    <scope>NUCLEOTIDE SEQUENCE [LARGE SCALE GENOMIC DNA]</scope>
    <source>
        <strain evidence="3 4">KCTC 42006</strain>
    </source>
</reference>
<evidence type="ECO:0000313" key="3">
    <source>
        <dbReference type="EMBL" id="MXO82917.1"/>
    </source>
</evidence>
<evidence type="ECO:0000256" key="1">
    <source>
        <dbReference type="SAM" id="MobiDB-lite"/>
    </source>
</evidence>
<name>A0A844Z765_9SPHN</name>
<dbReference type="Proteomes" id="UP000460290">
    <property type="component" value="Unassembled WGS sequence"/>
</dbReference>
<sequence>MRTLGLFLSGAAFMTLSYPVAAQDAAEDAAEPVCELHVYPTIEGQAQNIGLFGPGLINSAINSDKNISNAEYMREALSPRFQVDAFKTIDVAASVGMPEGTEVIYQTPIADRDITTKVKTRLSDSTEACYAELIVTQNLYQKKMIYGRSLNNRFIFKDFRGGKEKTKMVKGRGGNGISEFPPKTVEDRPAADADLRQAFLANFDEYSKRFRK</sequence>
<keyword evidence="2" id="KW-0732">Signal</keyword>
<dbReference type="EMBL" id="WTYZ01000001">
    <property type="protein sequence ID" value="MXO82917.1"/>
    <property type="molecule type" value="Genomic_DNA"/>
</dbReference>
<comment type="caution">
    <text evidence="3">The sequence shown here is derived from an EMBL/GenBank/DDBJ whole genome shotgun (WGS) entry which is preliminary data.</text>
</comment>
<keyword evidence="4" id="KW-1185">Reference proteome</keyword>
<evidence type="ECO:0000256" key="2">
    <source>
        <dbReference type="SAM" id="SignalP"/>
    </source>
</evidence>
<accession>A0A844Z765</accession>
<gene>
    <name evidence="3" type="ORF">GRI35_06005</name>
</gene>
<feature type="region of interest" description="Disordered" evidence="1">
    <location>
        <begin position="167"/>
        <end position="186"/>
    </location>
</feature>
<proteinExistence type="predicted"/>
<protein>
    <submittedName>
        <fullName evidence="3">Uncharacterized protein</fullName>
    </submittedName>
</protein>
<organism evidence="3 4">
    <name type="scientific">Pontixanthobacter aestiaquae</name>
    <dbReference type="NCBI Taxonomy" id="1509367"/>
    <lineage>
        <taxon>Bacteria</taxon>
        <taxon>Pseudomonadati</taxon>
        <taxon>Pseudomonadota</taxon>
        <taxon>Alphaproteobacteria</taxon>
        <taxon>Sphingomonadales</taxon>
        <taxon>Erythrobacteraceae</taxon>
        <taxon>Pontixanthobacter</taxon>
    </lineage>
</organism>
<feature type="signal peptide" evidence="2">
    <location>
        <begin position="1"/>
        <end position="22"/>
    </location>
</feature>
<feature type="chain" id="PRO_5032473965" evidence="2">
    <location>
        <begin position="23"/>
        <end position="212"/>
    </location>
</feature>
<evidence type="ECO:0000313" key="4">
    <source>
        <dbReference type="Proteomes" id="UP000460290"/>
    </source>
</evidence>
<dbReference type="OrthoDB" id="7506853at2"/>